<dbReference type="Proteomes" id="UP001164929">
    <property type="component" value="Chromosome 19"/>
</dbReference>
<sequence>MIEERSVVEDSLRTKFWSAIHSKNPTKLLVRSEQNSNKTAEENGSEDDQIKKATNKQLLRKKKMERRGH</sequence>
<reference evidence="2" key="1">
    <citation type="journal article" date="2023" name="Mol. Ecol. Resour.">
        <title>Chromosome-level genome assembly of a triploid poplar Populus alba 'Berolinensis'.</title>
        <authorList>
            <person name="Chen S."/>
            <person name="Yu Y."/>
            <person name="Wang X."/>
            <person name="Wang S."/>
            <person name="Zhang T."/>
            <person name="Zhou Y."/>
            <person name="He R."/>
            <person name="Meng N."/>
            <person name="Wang Y."/>
            <person name="Liu W."/>
            <person name="Liu Z."/>
            <person name="Liu J."/>
            <person name="Guo Q."/>
            <person name="Huang H."/>
            <person name="Sederoff R.R."/>
            <person name="Wang G."/>
            <person name="Qu G."/>
            <person name="Chen S."/>
        </authorList>
    </citation>
    <scope>NUCLEOTIDE SEQUENCE</scope>
    <source>
        <strain evidence="2">SC-2020</strain>
    </source>
</reference>
<comment type="caution">
    <text evidence="2">The sequence shown here is derived from an EMBL/GenBank/DDBJ whole genome shotgun (WGS) entry which is preliminary data.</text>
</comment>
<evidence type="ECO:0000313" key="3">
    <source>
        <dbReference type="Proteomes" id="UP001164929"/>
    </source>
</evidence>
<accession>A0AAD6PPE3</accession>
<feature type="region of interest" description="Disordered" evidence="1">
    <location>
        <begin position="28"/>
        <end position="69"/>
    </location>
</feature>
<protein>
    <submittedName>
        <fullName evidence="2">Uncharacterized protein</fullName>
    </submittedName>
</protein>
<name>A0AAD6PPE3_9ROSI</name>
<evidence type="ECO:0000313" key="2">
    <source>
        <dbReference type="EMBL" id="KAJ6951713.1"/>
    </source>
</evidence>
<dbReference type="AlphaFoldDB" id="A0AAD6PPE3"/>
<keyword evidence="3" id="KW-1185">Reference proteome</keyword>
<feature type="compositionally biased region" description="Basic residues" evidence="1">
    <location>
        <begin position="58"/>
        <end position="69"/>
    </location>
</feature>
<gene>
    <name evidence="2" type="ORF">NC653_040999</name>
</gene>
<evidence type="ECO:0000256" key="1">
    <source>
        <dbReference type="SAM" id="MobiDB-lite"/>
    </source>
</evidence>
<proteinExistence type="predicted"/>
<organism evidence="2 3">
    <name type="scientific">Populus alba x Populus x berolinensis</name>
    <dbReference type="NCBI Taxonomy" id="444605"/>
    <lineage>
        <taxon>Eukaryota</taxon>
        <taxon>Viridiplantae</taxon>
        <taxon>Streptophyta</taxon>
        <taxon>Embryophyta</taxon>
        <taxon>Tracheophyta</taxon>
        <taxon>Spermatophyta</taxon>
        <taxon>Magnoliopsida</taxon>
        <taxon>eudicotyledons</taxon>
        <taxon>Gunneridae</taxon>
        <taxon>Pentapetalae</taxon>
        <taxon>rosids</taxon>
        <taxon>fabids</taxon>
        <taxon>Malpighiales</taxon>
        <taxon>Salicaceae</taxon>
        <taxon>Saliceae</taxon>
        <taxon>Populus</taxon>
    </lineage>
</organism>
<dbReference type="EMBL" id="JAQIZT010000019">
    <property type="protein sequence ID" value="KAJ6951713.1"/>
    <property type="molecule type" value="Genomic_DNA"/>
</dbReference>